<gene>
    <name evidence="1" type="ORF">INF35_12100</name>
</gene>
<dbReference type="InterPro" id="IPR019660">
    <property type="entry name" value="Put_sensory_transdc_reg_YbjN"/>
</dbReference>
<name>A0ABR9R6Y2_9FIRM</name>
<comment type="caution">
    <text evidence="1">The sequence shown here is derived from an EMBL/GenBank/DDBJ whole genome shotgun (WGS) entry which is preliminary data.</text>
</comment>
<sequence length="144" mass="16542">MEVVIMFKASQMIYNALRQHDGLKVFTEETNSTSRVWLQFGIKNGGSYRIQFISTDNDCDVAVRIFDLISVDPQKVGKILVVINGLNCKYRYAKFTLTKDNNINVEYDFPVSGKHPEESALEMVIRLNKLVDDAYPELMHAMWS</sequence>
<dbReference type="Pfam" id="PF10722">
    <property type="entry name" value="YbjN"/>
    <property type="match status" value="1"/>
</dbReference>
<dbReference type="Proteomes" id="UP000768567">
    <property type="component" value="Unassembled WGS sequence"/>
</dbReference>
<reference evidence="1 2" key="1">
    <citation type="submission" date="2020-10" db="EMBL/GenBank/DDBJ databases">
        <title>ChiBAC.</title>
        <authorList>
            <person name="Zenner C."/>
            <person name="Hitch T.C.A."/>
            <person name="Clavel T."/>
        </authorList>
    </citation>
    <scope>NUCLEOTIDE SEQUENCE [LARGE SCALE GENOMIC DNA]</scope>
    <source>
        <strain evidence="1 2">DSM 109015</strain>
    </source>
</reference>
<accession>A0ABR9R6Y2</accession>
<dbReference type="EMBL" id="JADCKC010000003">
    <property type="protein sequence ID" value="MBE5038530.1"/>
    <property type="molecule type" value="Genomic_DNA"/>
</dbReference>
<proteinExistence type="predicted"/>
<keyword evidence="2" id="KW-1185">Reference proteome</keyword>
<organism evidence="1 2">
    <name type="scientific">Gemmiger gallinarum</name>
    <dbReference type="NCBI Taxonomy" id="2779354"/>
    <lineage>
        <taxon>Bacteria</taxon>
        <taxon>Bacillati</taxon>
        <taxon>Bacillota</taxon>
        <taxon>Clostridia</taxon>
        <taxon>Eubacteriales</taxon>
        <taxon>Gemmiger</taxon>
    </lineage>
</organism>
<protein>
    <submittedName>
        <fullName evidence="1">YbjN domain-containing protein</fullName>
    </submittedName>
</protein>
<evidence type="ECO:0000313" key="2">
    <source>
        <dbReference type="Proteomes" id="UP000768567"/>
    </source>
</evidence>
<evidence type="ECO:0000313" key="1">
    <source>
        <dbReference type="EMBL" id="MBE5038530.1"/>
    </source>
</evidence>